<dbReference type="AlphaFoldDB" id="A0A0V0Q860"/>
<keyword evidence="3" id="KW-1185">Reference proteome</keyword>
<evidence type="ECO:0000313" key="3">
    <source>
        <dbReference type="Proteomes" id="UP000054937"/>
    </source>
</evidence>
<sequence length="344" mass="40738">MDNNSQIEESKSFEQLPQTTELNWENKKILEEEKKCEQEQSCHVVNSSDYDWEQLENLGDESFIHLDKNEKFSEKSFSIGNLNQNNENSSLKQQNKIVIDSCGQSFFNLSQNLRNLSQNQNSWNEICMEQEHINEFSKLLDELNQSQNGDEKQNILNGSINLSESREKLSKKGNLSNDSSFQNIRLEQNQKQSRKESSFFIVQKIHSQDFKWEELAKQQLEELSFTKQEKYVEVKIDVRKLFANNKRLERSLTEKQKEIRNKIRELCLQNIQVQQQYIPKRIAIAEHQQKEKNLDYNAIKHLDKKFHGSVITHKAHQILGDKHCKKYTKKNKIKNQDRTFVKIK</sequence>
<accession>A0A0V0Q860</accession>
<comment type="caution">
    <text evidence="2">The sequence shown here is derived from an EMBL/GenBank/DDBJ whole genome shotgun (WGS) entry which is preliminary data.</text>
</comment>
<evidence type="ECO:0000256" key="1">
    <source>
        <dbReference type="SAM" id="Coils"/>
    </source>
</evidence>
<proteinExistence type="predicted"/>
<dbReference type="Proteomes" id="UP000054937">
    <property type="component" value="Unassembled WGS sequence"/>
</dbReference>
<reference evidence="2 3" key="1">
    <citation type="journal article" date="2015" name="Sci. Rep.">
        <title>Genome of the facultative scuticociliatosis pathogen Pseudocohnilembus persalinus provides insight into its virulence through horizontal gene transfer.</title>
        <authorList>
            <person name="Xiong J."/>
            <person name="Wang G."/>
            <person name="Cheng J."/>
            <person name="Tian M."/>
            <person name="Pan X."/>
            <person name="Warren A."/>
            <person name="Jiang C."/>
            <person name="Yuan D."/>
            <person name="Miao W."/>
        </authorList>
    </citation>
    <scope>NUCLEOTIDE SEQUENCE [LARGE SCALE GENOMIC DNA]</scope>
    <source>
        <strain evidence="2">36N120E</strain>
    </source>
</reference>
<name>A0A0V0Q860_PSEPJ</name>
<gene>
    <name evidence="2" type="ORF">PPERSA_12549</name>
</gene>
<protein>
    <submittedName>
        <fullName evidence="2">Uncharacterized protein</fullName>
    </submittedName>
</protein>
<organism evidence="2 3">
    <name type="scientific">Pseudocohnilembus persalinus</name>
    <name type="common">Ciliate</name>
    <dbReference type="NCBI Taxonomy" id="266149"/>
    <lineage>
        <taxon>Eukaryota</taxon>
        <taxon>Sar</taxon>
        <taxon>Alveolata</taxon>
        <taxon>Ciliophora</taxon>
        <taxon>Intramacronucleata</taxon>
        <taxon>Oligohymenophorea</taxon>
        <taxon>Scuticociliatia</taxon>
        <taxon>Philasterida</taxon>
        <taxon>Pseudocohnilembidae</taxon>
        <taxon>Pseudocohnilembus</taxon>
    </lineage>
</organism>
<dbReference type="EMBL" id="LDAU01000245">
    <property type="protein sequence ID" value="KRW98440.1"/>
    <property type="molecule type" value="Genomic_DNA"/>
</dbReference>
<feature type="coiled-coil region" evidence="1">
    <location>
        <begin position="238"/>
        <end position="265"/>
    </location>
</feature>
<keyword evidence="1" id="KW-0175">Coiled coil</keyword>
<evidence type="ECO:0000313" key="2">
    <source>
        <dbReference type="EMBL" id="KRW98440.1"/>
    </source>
</evidence>
<dbReference type="InParanoid" id="A0A0V0Q860"/>